<keyword evidence="1" id="KW-1133">Transmembrane helix</keyword>
<keyword evidence="1" id="KW-0812">Transmembrane</keyword>
<feature type="transmembrane region" description="Helical" evidence="1">
    <location>
        <begin position="62"/>
        <end position="80"/>
    </location>
</feature>
<accession>A0A7S2RYT4</accession>
<evidence type="ECO:0000313" key="2">
    <source>
        <dbReference type="EMBL" id="CAD9684606.1"/>
    </source>
</evidence>
<name>A0A7S2RYT4_9STRA</name>
<gene>
    <name evidence="2" type="ORF">QSP1433_LOCUS8493</name>
</gene>
<dbReference type="AlphaFoldDB" id="A0A7S2RYT4"/>
<dbReference type="EMBL" id="HBHK01013520">
    <property type="protein sequence ID" value="CAD9684606.1"/>
    <property type="molecule type" value="Transcribed_RNA"/>
</dbReference>
<keyword evidence="1" id="KW-0472">Membrane</keyword>
<sequence>MFSSRVLRCKAQGGSRVKAGPEKTAGLDLNDWKGTAKRFFNRDEGAELRKLHSQYSKQYNKMYGYTVATFAVAAGMAYMFRQMLPSEKEMEQRRNSKANN</sequence>
<organism evidence="2">
    <name type="scientific">Mucochytrium quahogii</name>
    <dbReference type="NCBI Taxonomy" id="96639"/>
    <lineage>
        <taxon>Eukaryota</taxon>
        <taxon>Sar</taxon>
        <taxon>Stramenopiles</taxon>
        <taxon>Bigyra</taxon>
        <taxon>Labyrinthulomycetes</taxon>
        <taxon>Thraustochytrida</taxon>
        <taxon>Thraustochytriidae</taxon>
        <taxon>Mucochytrium</taxon>
    </lineage>
</organism>
<protein>
    <submittedName>
        <fullName evidence="2">Uncharacterized protein</fullName>
    </submittedName>
</protein>
<proteinExistence type="predicted"/>
<reference evidence="2" key="1">
    <citation type="submission" date="2021-01" db="EMBL/GenBank/DDBJ databases">
        <authorList>
            <person name="Corre E."/>
            <person name="Pelletier E."/>
            <person name="Niang G."/>
            <person name="Scheremetjew M."/>
            <person name="Finn R."/>
            <person name="Kale V."/>
            <person name="Holt S."/>
            <person name="Cochrane G."/>
            <person name="Meng A."/>
            <person name="Brown T."/>
            <person name="Cohen L."/>
        </authorList>
    </citation>
    <scope>NUCLEOTIDE SEQUENCE</scope>
    <source>
        <strain evidence="2">NY070348D</strain>
    </source>
</reference>
<evidence type="ECO:0000256" key="1">
    <source>
        <dbReference type="SAM" id="Phobius"/>
    </source>
</evidence>